<protein>
    <submittedName>
        <fullName evidence="1">Uncharacterized protein</fullName>
    </submittedName>
</protein>
<evidence type="ECO:0000313" key="2">
    <source>
        <dbReference type="Proteomes" id="UP001234178"/>
    </source>
</evidence>
<reference evidence="1 2" key="1">
    <citation type="journal article" date="2023" name="Nucleic Acids Res.">
        <title>The hologenome of Daphnia magna reveals possible DNA methylation and microbiome-mediated evolution of the host genome.</title>
        <authorList>
            <person name="Chaturvedi A."/>
            <person name="Li X."/>
            <person name="Dhandapani V."/>
            <person name="Marshall H."/>
            <person name="Kissane S."/>
            <person name="Cuenca-Cambronero M."/>
            <person name="Asole G."/>
            <person name="Calvet F."/>
            <person name="Ruiz-Romero M."/>
            <person name="Marangio P."/>
            <person name="Guigo R."/>
            <person name="Rago D."/>
            <person name="Mirbahai L."/>
            <person name="Eastwood N."/>
            <person name="Colbourne J.K."/>
            <person name="Zhou J."/>
            <person name="Mallon E."/>
            <person name="Orsini L."/>
        </authorList>
    </citation>
    <scope>NUCLEOTIDE SEQUENCE [LARGE SCALE GENOMIC DNA]</scope>
    <source>
        <strain evidence="1">LRV0_1</strain>
    </source>
</reference>
<accession>A0ABR0ABZ7</accession>
<dbReference type="EMBL" id="JAOYFB010000037">
    <property type="protein sequence ID" value="KAK4022598.1"/>
    <property type="molecule type" value="Genomic_DNA"/>
</dbReference>
<keyword evidence="2" id="KW-1185">Reference proteome</keyword>
<comment type="caution">
    <text evidence="1">The sequence shown here is derived from an EMBL/GenBank/DDBJ whole genome shotgun (WGS) entry which is preliminary data.</text>
</comment>
<dbReference type="Proteomes" id="UP001234178">
    <property type="component" value="Unassembled WGS sequence"/>
</dbReference>
<evidence type="ECO:0000313" key="1">
    <source>
        <dbReference type="EMBL" id="KAK4022598.1"/>
    </source>
</evidence>
<name>A0ABR0ABZ7_9CRUS</name>
<gene>
    <name evidence="1" type="ORF">OUZ56_008057</name>
</gene>
<proteinExistence type="predicted"/>
<sequence length="99" mass="11126">MCGFKFSFSSYNTSSTSKTADLDFDVPRTDLIELDCRLNFSSMADEFVPASRFKRDPFKIAAMKFSSNSSRSVLVRARRCSATSRCHTASSSCLDIILW</sequence>
<organism evidence="1 2">
    <name type="scientific">Daphnia magna</name>
    <dbReference type="NCBI Taxonomy" id="35525"/>
    <lineage>
        <taxon>Eukaryota</taxon>
        <taxon>Metazoa</taxon>
        <taxon>Ecdysozoa</taxon>
        <taxon>Arthropoda</taxon>
        <taxon>Crustacea</taxon>
        <taxon>Branchiopoda</taxon>
        <taxon>Diplostraca</taxon>
        <taxon>Cladocera</taxon>
        <taxon>Anomopoda</taxon>
        <taxon>Daphniidae</taxon>
        <taxon>Daphnia</taxon>
    </lineage>
</organism>